<dbReference type="EMBL" id="BQNB010009824">
    <property type="protein sequence ID" value="GJS68908.1"/>
    <property type="molecule type" value="Genomic_DNA"/>
</dbReference>
<keyword evidence="2" id="KW-1185">Reference proteome</keyword>
<reference evidence="1" key="1">
    <citation type="journal article" date="2022" name="Int. J. Mol. Sci.">
        <title>Draft Genome of Tanacetum Coccineum: Genomic Comparison of Closely Related Tanacetum-Family Plants.</title>
        <authorList>
            <person name="Yamashiro T."/>
            <person name="Shiraishi A."/>
            <person name="Nakayama K."/>
            <person name="Satake H."/>
        </authorList>
    </citation>
    <scope>NUCLEOTIDE SEQUENCE</scope>
</reference>
<name>A0ABQ4XU29_9ASTR</name>
<evidence type="ECO:0000313" key="1">
    <source>
        <dbReference type="EMBL" id="GJS68908.1"/>
    </source>
</evidence>
<evidence type="ECO:0000313" key="2">
    <source>
        <dbReference type="Proteomes" id="UP001151760"/>
    </source>
</evidence>
<organism evidence="1 2">
    <name type="scientific">Tanacetum coccineum</name>
    <dbReference type="NCBI Taxonomy" id="301880"/>
    <lineage>
        <taxon>Eukaryota</taxon>
        <taxon>Viridiplantae</taxon>
        <taxon>Streptophyta</taxon>
        <taxon>Embryophyta</taxon>
        <taxon>Tracheophyta</taxon>
        <taxon>Spermatophyta</taxon>
        <taxon>Magnoliopsida</taxon>
        <taxon>eudicotyledons</taxon>
        <taxon>Gunneridae</taxon>
        <taxon>Pentapetalae</taxon>
        <taxon>asterids</taxon>
        <taxon>campanulids</taxon>
        <taxon>Asterales</taxon>
        <taxon>Asteraceae</taxon>
        <taxon>Asteroideae</taxon>
        <taxon>Anthemideae</taxon>
        <taxon>Anthemidinae</taxon>
        <taxon>Tanacetum</taxon>
    </lineage>
</organism>
<protein>
    <submittedName>
        <fullName evidence="1">Uncharacterized protein</fullName>
    </submittedName>
</protein>
<dbReference type="Proteomes" id="UP001151760">
    <property type="component" value="Unassembled WGS sequence"/>
</dbReference>
<reference evidence="1" key="2">
    <citation type="submission" date="2022-01" db="EMBL/GenBank/DDBJ databases">
        <authorList>
            <person name="Yamashiro T."/>
            <person name="Shiraishi A."/>
            <person name="Satake H."/>
            <person name="Nakayama K."/>
        </authorList>
    </citation>
    <scope>NUCLEOTIDE SEQUENCE</scope>
</reference>
<proteinExistence type="predicted"/>
<comment type="caution">
    <text evidence="1">The sequence shown here is derived from an EMBL/GenBank/DDBJ whole genome shotgun (WGS) entry which is preliminary data.</text>
</comment>
<sequence>MLNKKLQTDHFNEMISTSQAYGKAAKGSIKAMARVSGCSYIDISESHKLDNEGDDEFIGREEQKLGGLHFGVATY</sequence>
<accession>A0ABQ4XU29</accession>
<gene>
    <name evidence="1" type="ORF">Tco_0683473</name>
</gene>